<keyword evidence="1" id="KW-0175">Coiled coil</keyword>
<dbReference type="InterPro" id="IPR042855">
    <property type="entry name" value="V_SNARE_CC"/>
</dbReference>
<dbReference type="Proteomes" id="UP000187209">
    <property type="component" value="Unassembled WGS sequence"/>
</dbReference>
<feature type="transmembrane region" description="Helical" evidence="2">
    <location>
        <begin position="197"/>
        <end position="218"/>
    </location>
</feature>
<dbReference type="AlphaFoldDB" id="A0A1R2BTC6"/>
<accession>A0A1R2BTC6</accession>
<dbReference type="PANTHER" id="PTHR21136:SF168">
    <property type="entry name" value="VESICLE-ASSOCIATED MEMBRANE PROTEIN 9"/>
    <property type="match status" value="1"/>
</dbReference>
<reference evidence="4 5" key="1">
    <citation type="submission" date="2016-11" db="EMBL/GenBank/DDBJ databases">
        <title>The macronuclear genome of Stentor coeruleus: a giant cell with tiny introns.</title>
        <authorList>
            <person name="Slabodnick M."/>
            <person name="Ruby J.G."/>
            <person name="Reiff S.B."/>
            <person name="Swart E.C."/>
            <person name="Gosai S."/>
            <person name="Prabakaran S."/>
            <person name="Witkowska E."/>
            <person name="Larue G.E."/>
            <person name="Fisher S."/>
            <person name="Freeman R.M."/>
            <person name="Gunawardena J."/>
            <person name="Chu W."/>
            <person name="Stover N.A."/>
            <person name="Gregory B.D."/>
            <person name="Nowacki M."/>
            <person name="Derisi J."/>
            <person name="Roy S.W."/>
            <person name="Marshall W.F."/>
            <person name="Sood P."/>
        </authorList>
    </citation>
    <scope>NUCLEOTIDE SEQUENCE [LARGE SCALE GENOMIC DNA]</scope>
    <source>
        <strain evidence="4">WM001</strain>
    </source>
</reference>
<dbReference type="EMBL" id="MPUH01000448">
    <property type="protein sequence ID" value="OMJ79917.1"/>
    <property type="molecule type" value="Genomic_DNA"/>
</dbReference>
<evidence type="ECO:0000256" key="1">
    <source>
        <dbReference type="PROSITE-ProRule" id="PRU00290"/>
    </source>
</evidence>
<dbReference type="Gene3D" id="1.20.5.110">
    <property type="match status" value="1"/>
</dbReference>
<dbReference type="SUPFAM" id="SSF64356">
    <property type="entry name" value="SNARE-like"/>
    <property type="match status" value="1"/>
</dbReference>
<keyword evidence="2" id="KW-0812">Transmembrane</keyword>
<dbReference type="InterPro" id="IPR011012">
    <property type="entry name" value="Longin-like_dom_sf"/>
</dbReference>
<protein>
    <recommendedName>
        <fullName evidence="3">V-SNARE coiled-coil homology domain-containing protein</fullName>
    </recommendedName>
</protein>
<keyword evidence="2" id="KW-1133">Transmembrane helix</keyword>
<dbReference type="InterPro" id="IPR051097">
    <property type="entry name" value="Synaptobrevin-like_transport"/>
</dbReference>
<keyword evidence="5" id="KW-1185">Reference proteome</keyword>
<evidence type="ECO:0000259" key="3">
    <source>
        <dbReference type="PROSITE" id="PS50892"/>
    </source>
</evidence>
<dbReference type="PANTHER" id="PTHR21136">
    <property type="entry name" value="SNARE PROTEINS"/>
    <property type="match status" value="1"/>
</dbReference>
<dbReference type="OrthoDB" id="343312at2759"/>
<feature type="domain" description="V-SNARE coiled-coil homology" evidence="3">
    <location>
        <begin position="133"/>
        <end position="193"/>
    </location>
</feature>
<organism evidence="4 5">
    <name type="scientific">Stentor coeruleus</name>
    <dbReference type="NCBI Taxonomy" id="5963"/>
    <lineage>
        <taxon>Eukaryota</taxon>
        <taxon>Sar</taxon>
        <taxon>Alveolata</taxon>
        <taxon>Ciliophora</taxon>
        <taxon>Postciliodesmatophora</taxon>
        <taxon>Heterotrichea</taxon>
        <taxon>Heterotrichida</taxon>
        <taxon>Stentoridae</taxon>
        <taxon>Stentor</taxon>
    </lineage>
</organism>
<keyword evidence="2" id="KW-0472">Membrane</keyword>
<dbReference type="SUPFAM" id="SSF58038">
    <property type="entry name" value="SNARE fusion complex"/>
    <property type="match status" value="1"/>
</dbReference>
<dbReference type="CDD" id="cd15843">
    <property type="entry name" value="R-SNARE"/>
    <property type="match status" value="1"/>
</dbReference>
<evidence type="ECO:0000313" key="4">
    <source>
        <dbReference type="EMBL" id="OMJ79917.1"/>
    </source>
</evidence>
<gene>
    <name evidence="4" type="ORF">SteCoe_19947</name>
</gene>
<dbReference type="Pfam" id="PF00957">
    <property type="entry name" value="Synaptobrevin"/>
    <property type="match status" value="1"/>
</dbReference>
<comment type="caution">
    <text evidence="4">The sequence shown here is derived from an EMBL/GenBank/DDBJ whole genome shotgun (WGS) entry which is preliminary data.</text>
</comment>
<evidence type="ECO:0000256" key="2">
    <source>
        <dbReference type="SAM" id="Phobius"/>
    </source>
</evidence>
<dbReference type="PROSITE" id="PS50892">
    <property type="entry name" value="V_SNARE"/>
    <property type="match status" value="1"/>
</dbReference>
<sequence length="222" mass="24619">MESSVKYIAVGSLEGCKIIASYASEKSFKDSVKKEVDNLLSSGHEGEWATRSPSPHGVWFVQSDSIGLVYLALVKSGYSDRFAAGLLSDLKDLFVSQGPEHLKNSPSESYTRIMADDMRKLYTKYNDTTSLDKVTAVNQKVQEVKALATEGINQVMRNVESAEVLSAKTNELEGNARMFKNDAKRLERIMWCRKMKITCILVLVVVGVLLYIIVPIIISASD</sequence>
<evidence type="ECO:0000313" key="5">
    <source>
        <dbReference type="Proteomes" id="UP000187209"/>
    </source>
</evidence>
<proteinExistence type="predicted"/>
<name>A0A1R2BTC6_9CILI</name>